<reference evidence="2 3" key="1">
    <citation type="submission" date="2016-10" db="EMBL/GenBank/DDBJ databases">
        <authorList>
            <person name="de Groot N.N."/>
        </authorList>
    </citation>
    <scope>NUCLEOTIDE SEQUENCE [LARGE SCALE GENOMIC DNA]</scope>
    <source>
        <strain evidence="2 3">DSM 22789</strain>
    </source>
</reference>
<protein>
    <recommendedName>
        <fullName evidence="4">DUF4374 domain-containing protein</fullName>
    </recommendedName>
</protein>
<feature type="signal peptide" evidence="1">
    <location>
        <begin position="1"/>
        <end position="21"/>
    </location>
</feature>
<dbReference type="Proteomes" id="UP000198785">
    <property type="component" value="Unassembled WGS sequence"/>
</dbReference>
<sequence length="466" mass="49525">MNKNLLKTVLFGSALVLGTMASCEKNDGPDGGGETNTGADNSPRTYITLTAAFPDDTGTAGNGGTLAYSVTLDEAKDPSKEVDIYANGYGLRSERTARVQGSVNGNYLYNIQYTGVNGGVFNKYKVLGGNKFEDTKEELSVADLLGTAPRWVKAAEGIGIGVNISGASAPIDPAKAEAGTQTYEYTRGVAKIAHIDLDDPRVPNSAEFEFPFTAAEKEAGYSVGRLDVPVLNQAKNKLYIGCSLSKVDPTKKPVKSVNSRTGEESWGWVNDAANIKGTVTLVVDYPSLANPKLIWSTQSKASNNSYRTMTQYVGTDGHVYQATATSGSQILRISKSTNDYDNGFNFDLKTALGTTNNVAIKAWRYIQDGVGIVLYTETGVDGGYVALIDLRNNSATPISTDVQGVAGLSSTFGQFQNIGVVGDNVYVPLTPSGLDGNLYIINWKTKAVTKGAKLKGQSGSYFIGAY</sequence>
<keyword evidence="1" id="KW-0732">Signal</keyword>
<evidence type="ECO:0000313" key="3">
    <source>
        <dbReference type="Proteomes" id="UP000198785"/>
    </source>
</evidence>
<evidence type="ECO:0000256" key="1">
    <source>
        <dbReference type="SAM" id="SignalP"/>
    </source>
</evidence>
<accession>A0A1I6UL51</accession>
<evidence type="ECO:0000313" key="2">
    <source>
        <dbReference type="EMBL" id="SFT02179.1"/>
    </source>
</evidence>
<dbReference type="AlphaFoldDB" id="A0A1I6UL51"/>
<organism evidence="2 3">
    <name type="scientific">Sphingobacterium wenxiniae</name>
    <dbReference type="NCBI Taxonomy" id="683125"/>
    <lineage>
        <taxon>Bacteria</taxon>
        <taxon>Pseudomonadati</taxon>
        <taxon>Bacteroidota</taxon>
        <taxon>Sphingobacteriia</taxon>
        <taxon>Sphingobacteriales</taxon>
        <taxon>Sphingobacteriaceae</taxon>
        <taxon>Sphingobacterium</taxon>
    </lineage>
</organism>
<dbReference type="PROSITE" id="PS51257">
    <property type="entry name" value="PROKAR_LIPOPROTEIN"/>
    <property type="match status" value="1"/>
</dbReference>
<gene>
    <name evidence="2" type="ORF">SAMN05660206_10980</name>
</gene>
<dbReference type="OrthoDB" id="1122951at2"/>
<proteinExistence type="predicted"/>
<dbReference type="EMBL" id="FOZZ01000009">
    <property type="protein sequence ID" value="SFT02179.1"/>
    <property type="molecule type" value="Genomic_DNA"/>
</dbReference>
<feature type="chain" id="PRO_5011527760" description="DUF4374 domain-containing protein" evidence="1">
    <location>
        <begin position="22"/>
        <end position="466"/>
    </location>
</feature>
<evidence type="ECO:0008006" key="4">
    <source>
        <dbReference type="Google" id="ProtNLM"/>
    </source>
</evidence>
<keyword evidence="3" id="KW-1185">Reference proteome</keyword>
<dbReference type="RefSeq" id="WP_093366503.1">
    <property type="nucleotide sequence ID" value="NZ_FOZZ01000009.1"/>
</dbReference>
<name>A0A1I6UL51_9SPHI</name>
<dbReference type="STRING" id="683125.SAMN05660206_10980"/>